<proteinExistence type="predicted"/>
<evidence type="ECO:0000256" key="1">
    <source>
        <dbReference type="ARBA" id="ARBA00022630"/>
    </source>
</evidence>
<dbReference type="InterPro" id="IPR036318">
    <property type="entry name" value="FAD-bd_PCMH-like_sf"/>
</dbReference>
<evidence type="ECO:0000313" key="5">
    <source>
        <dbReference type="EMBL" id="WAH37073.1"/>
    </source>
</evidence>
<dbReference type="InterPro" id="IPR016166">
    <property type="entry name" value="FAD-bd_PCMH"/>
</dbReference>
<keyword evidence="6" id="KW-1185">Reference proteome</keyword>
<dbReference type="Gene3D" id="3.30.43.10">
    <property type="entry name" value="Uridine Diphospho-n-acetylenolpyruvylglucosamine Reductase, domain 2"/>
    <property type="match status" value="1"/>
</dbReference>
<dbReference type="InterPro" id="IPR016169">
    <property type="entry name" value="FAD-bd_PCMH_sub2"/>
</dbReference>
<dbReference type="Pfam" id="PF00941">
    <property type="entry name" value="FAD_binding_5"/>
    <property type="match status" value="1"/>
</dbReference>
<dbReference type="PANTHER" id="PTHR42659">
    <property type="entry name" value="XANTHINE DEHYDROGENASE SUBUNIT C-RELATED"/>
    <property type="match status" value="1"/>
</dbReference>
<accession>A0ABY6Z2E5</accession>
<dbReference type="InterPro" id="IPR005107">
    <property type="entry name" value="CO_DH_flav_C"/>
</dbReference>
<dbReference type="RefSeq" id="WP_268044507.1">
    <property type="nucleotide sequence ID" value="NZ_CP104064.1"/>
</dbReference>
<dbReference type="SUPFAM" id="SSF55447">
    <property type="entry name" value="CO dehydrogenase flavoprotein C-terminal domain-like"/>
    <property type="match status" value="1"/>
</dbReference>
<dbReference type="PANTHER" id="PTHR42659:SF2">
    <property type="entry name" value="XANTHINE DEHYDROGENASE SUBUNIT C-RELATED"/>
    <property type="match status" value="1"/>
</dbReference>
<evidence type="ECO:0000313" key="6">
    <source>
        <dbReference type="Proteomes" id="UP001164803"/>
    </source>
</evidence>
<organism evidence="5 6">
    <name type="scientific">Alicyclobacillus dauci</name>
    <dbReference type="NCBI Taxonomy" id="1475485"/>
    <lineage>
        <taxon>Bacteria</taxon>
        <taxon>Bacillati</taxon>
        <taxon>Bacillota</taxon>
        <taxon>Bacilli</taxon>
        <taxon>Bacillales</taxon>
        <taxon>Alicyclobacillaceae</taxon>
        <taxon>Alicyclobacillus</taxon>
    </lineage>
</organism>
<dbReference type="PROSITE" id="PS51387">
    <property type="entry name" value="FAD_PCMH"/>
    <property type="match status" value="1"/>
</dbReference>
<keyword evidence="3" id="KW-0560">Oxidoreductase</keyword>
<dbReference type="InterPro" id="IPR036683">
    <property type="entry name" value="CO_DH_flav_C_dom_sf"/>
</dbReference>
<dbReference type="SMART" id="SM01092">
    <property type="entry name" value="CO_deh_flav_C"/>
    <property type="match status" value="1"/>
</dbReference>
<keyword evidence="2" id="KW-0274">FAD</keyword>
<protein>
    <submittedName>
        <fullName evidence="5">Xanthine dehydrogenase family protein subunit M</fullName>
    </submittedName>
</protein>
<evidence type="ECO:0000256" key="2">
    <source>
        <dbReference type="ARBA" id="ARBA00022827"/>
    </source>
</evidence>
<dbReference type="Gene3D" id="3.30.390.50">
    <property type="entry name" value="CO dehydrogenase flavoprotein, C-terminal domain"/>
    <property type="match status" value="1"/>
</dbReference>
<dbReference type="InterPro" id="IPR051312">
    <property type="entry name" value="Diverse_Substr_Oxidored"/>
</dbReference>
<evidence type="ECO:0000259" key="4">
    <source>
        <dbReference type="PROSITE" id="PS51387"/>
    </source>
</evidence>
<evidence type="ECO:0000256" key="3">
    <source>
        <dbReference type="ARBA" id="ARBA00023002"/>
    </source>
</evidence>
<gene>
    <name evidence="5" type="ORF">NZD86_00375</name>
</gene>
<dbReference type="Proteomes" id="UP001164803">
    <property type="component" value="Chromosome"/>
</dbReference>
<dbReference type="Pfam" id="PF03450">
    <property type="entry name" value="CO_deh_flav_C"/>
    <property type="match status" value="1"/>
</dbReference>
<dbReference type="InterPro" id="IPR016167">
    <property type="entry name" value="FAD-bd_PCMH_sub1"/>
</dbReference>
<sequence length="294" mass="31669">MQSFELILPSDLDDALNAIEQESDAILWGGGAASTILMKQNLLAPTTVIGLERVSELYGITRLEDGGVRIGAMVRLREIELSPLLAGVLPCLSETARVIANVRIRNVATLGGHLVHADPAQDLPPILLALDASVKLRSKAGERIVPLTDFFVDTMETDIRSNEILVEVLIPNDAVARASRYVKFRPRSQDDYCTVGVAASLAFEDDGRTIRSASLAVGGAGPTASRYQDAEARLIGSSVTKALLDEVAEIIHEQVEPWDDDRGSETYKRDMAAVWTKRVLSSLAGDAISGGTYV</sequence>
<reference evidence="5" key="1">
    <citation type="submission" date="2022-08" db="EMBL/GenBank/DDBJ databases">
        <title>Alicyclobacillus dauci DSM2870, complete genome.</title>
        <authorList>
            <person name="Wang Q."/>
            <person name="Cai R."/>
            <person name="Wang Z."/>
        </authorList>
    </citation>
    <scope>NUCLEOTIDE SEQUENCE</scope>
    <source>
        <strain evidence="5">DSM 28700</strain>
    </source>
</reference>
<dbReference type="InterPro" id="IPR002346">
    <property type="entry name" value="Mopterin_DH_FAD-bd"/>
</dbReference>
<dbReference type="SUPFAM" id="SSF56176">
    <property type="entry name" value="FAD-binding/transporter-associated domain-like"/>
    <property type="match status" value="1"/>
</dbReference>
<dbReference type="Gene3D" id="3.30.465.10">
    <property type="match status" value="1"/>
</dbReference>
<dbReference type="EMBL" id="CP104064">
    <property type="protein sequence ID" value="WAH37073.1"/>
    <property type="molecule type" value="Genomic_DNA"/>
</dbReference>
<name>A0ABY6Z2E5_9BACL</name>
<feature type="domain" description="FAD-binding PCMH-type" evidence="4">
    <location>
        <begin position="1"/>
        <end position="175"/>
    </location>
</feature>
<keyword evidence="1" id="KW-0285">Flavoprotein</keyword>